<name>A0ACB8QXT4_9AGAM</name>
<comment type="caution">
    <text evidence="1">The sequence shown here is derived from an EMBL/GenBank/DDBJ whole genome shotgun (WGS) entry which is preliminary data.</text>
</comment>
<reference evidence="1" key="1">
    <citation type="submission" date="2021-02" db="EMBL/GenBank/DDBJ databases">
        <authorList>
            <consortium name="DOE Joint Genome Institute"/>
            <person name="Ahrendt S."/>
            <person name="Looney B.P."/>
            <person name="Miyauchi S."/>
            <person name="Morin E."/>
            <person name="Drula E."/>
            <person name="Courty P.E."/>
            <person name="Chicoki N."/>
            <person name="Fauchery L."/>
            <person name="Kohler A."/>
            <person name="Kuo A."/>
            <person name="Labutti K."/>
            <person name="Pangilinan J."/>
            <person name="Lipzen A."/>
            <person name="Riley R."/>
            <person name="Andreopoulos W."/>
            <person name="He G."/>
            <person name="Johnson J."/>
            <person name="Barry K.W."/>
            <person name="Grigoriev I.V."/>
            <person name="Nagy L."/>
            <person name="Hibbett D."/>
            <person name="Henrissat B."/>
            <person name="Matheny P.B."/>
            <person name="Labbe J."/>
            <person name="Martin F."/>
        </authorList>
    </citation>
    <scope>NUCLEOTIDE SEQUENCE</scope>
    <source>
        <strain evidence="1">EC-137</strain>
    </source>
</reference>
<evidence type="ECO:0000313" key="1">
    <source>
        <dbReference type="EMBL" id="KAI0036353.1"/>
    </source>
</evidence>
<sequence length="443" mass="48136">MSFPASKTTDATTSLDDCWMRAIMPSLRREKSLLSLLYDDDHEFYREYVLASGNDPLLAFPGGLGLYSTTSPMIPSPIGSATMPSKSPSQPMLSSIPPFPPYPLASLHESGGGIRDAYAKQTYPFESAIAALPPVYTVDEWHGYVSHAFDVAAYAPISAAQPLCAHSTAPILEGAAQVNTSYVPNGLVSIQHASSSRNMHATENELGVYPRTPHASHYEGCCQHTPIGAYSTAPIATNNTNFHVLAPEGTALGSTSAEGQVSSALGDATIPAPKEGKQKGERRKNARRATRAAAGPYPAPQKTVQGIPDINDEYIRDEADREALDTMRHQPFVGKALQSEDQRRCVMHYAPKLGKAGVLRDPVTERVIFGICKALEDGRLFVDRRARDRHVQEHHGLLNLIGCPKPVSRPDPKRILAERLLYETEVGGTESVARARTERMKLA</sequence>
<keyword evidence="2" id="KW-1185">Reference proteome</keyword>
<reference evidence="1" key="2">
    <citation type="journal article" date="2022" name="New Phytol.">
        <title>Evolutionary transition to the ectomycorrhizal habit in the genomes of a hyperdiverse lineage of mushroom-forming fungi.</title>
        <authorList>
            <person name="Looney B."/>
            <person name="Miyauchi S."/>
            <person name="Morin E."/>
            <person name="Drula E."/>
            <person name="Courty P.E."/>
            <person name="Kohler A."/>
            <person name="Kuo A."/>
            <person name="LaButti K."/>
            <person name="Pangilinan J."/>
            <person name="Lipzen A."/>
            <person name="Riley R."/>
            <person name="Andreopoulos W."/>
            <person name="He G."/>
            <person name="Johnson J."/>
            <person name="Nolan M."/>
            <person name="Tritt A."/>
            <person name="Barry K.W."/>
            <person name="Grigoriev I.V."/>
            <person name="Nagy L.G."/>
            <person name="Hibbett D."/>
            <person name="Henrissat B."/>
            <person name="Matheny P.B."/>
            <person name="Labbe J."/>
            <person name="Martin F.M."/>
        </authorList>
    </citation>
    <scope>NUCLEOTIDE SEQUENCE</scope>
    <source>
        <strain evidence="1">EC-137</strain>
    </source>
</reference>
<protein>
    <submittedName>
        <fullName evidence="1">Uncharacterized protein</fullName>
    </submittedName>
</protein>
<dbReference type="EMBL" id="MU273472">
    <property type="protein sequence ID" value="KAI0036353.1"/>
    <property type="molecule type" value="Genomic_DNA"/>
</dbReference>
<dbReference type="Proteomes" id="UP000814128">
    <property type="component" value="Unassembled WGS sequence"/>
</dbReference>
<proteinExistence type="predicted"/>
<organism evidence="1 2">
    <name type="scientific">Vararia minispora EC-137</name>
    <dbReference type="NCBI Taxonomy" id="1314806"/>
    <lineage>
        <taxon>Eukaryota</taxon>
        <taxon>Fungi</taxon>
        <taxon>Dikarya</taxon>
        <taxon>Basidiomycota</taxon>
        <taxon>Agaricomycotina</taxon>
        <taxon>Agaricomycetes</taxon>
        <taxon>Russulales</taxon>
        <taxon>Lachnocladiaceae</taxon>
        <taxon>Vararia</taxon>
    </lineage>
</organism>
<gene>
    <name evidence="1" type="ORF">K488DRAFT_67675</name>
</gene>
<evidence type="ECO:0000313" key="2">
    <source>
        <dbReference type="Proteomes" id="UP000814128"/>
    </source>
</evidence>
<accession>A0ACB8QXT4</accession>